<protein>
    <submittedName>
        <fullName evidence="2">DnaJ domain-containing protein</fullName>
    </submittedName>
</protein>
<evidence type="ECO:0000313" key="3">
    <source>
        <dbReference type="Proteomes" id="UP001218362"/>
    </source>
</evidence>
<dbReference type="Proteomes" id="UP001218362">
    <property type="component" value="Chromosome"/>
</dbReference>
<dbReference type="CDD" id="cd06257">
    <property type="entry name" value="DnaJ"/>
    <property type="match status" value="1"/>
</dbReference>
<sequence length="205" mass="22979">MISHSKGVKHDRFQGRVANTGRRCEADGCGEAGEFRAPGTRTSGFDGPGDSRWFCLDHVREFNSGYDWFKGMSADEILEAQHPVFGWRRESQVFRPDGGIGAGPRWADFDDPLDAIGARAANIRRRAAQAHTADPAFARFDPREREALNAMGLSGETDRASLRKRYSQLVRKYHPDRNGGDRSHEDKLGRVVEAYQLLRKSPAFT</sequence>
<dbReference type="InterPro" id="IPR001623">
    <property type="entry name" value="DnaJ_domain"/>
</dbReference>
<dbReference type="PROSITE" id="PS50076">
    <property type="entry name" value="DNAJ_2"/>
    <property type="match status" value="1"/>
</dbReference>
<dbReference type="EMBL" id="CP119316">
    <property type="protein sequence ID" value="WEK47682.1"/>
    <property type="molecule type" value="Genomic_DNA"/>
</dbReference>
<evidence type="ECO:0000313" key="2">
    <source>
        <dbReference type="EMBL" id="WEK47682.1"/>
    </source>
</evidence>
<feature type="domain" description="J" evidence="1">
    <location>
        <begin position="146"/>
        <end position="203"/>
    </location>
</feature>
<dbReference type="KEGG" id="acob:P0Y56_05155"/>
<dbReference type="PRINTS" id="PR00625">
    <property type="entry name" value="JDOMAIN"/>
</dbReference>
<dbReference type="Gene3D" id="1.10.287.110">
    <property type="entry name" value="DnaJ domain"/>
    <property type="match status" value="1"/>
</dbReference>
<reference evidence="2" key="1">
    <citation type="submission" date="2023-03" db="EMBL/GenBank/DDBJ databases">
        <title>Andean soil-derived lignocellulolytic bacterial consortium as a source of novel taxa and putative plastic-active enzymes.</title>
        <authorList>
            <person name="Diaz-Garcia L."/>
            <person name="Chuvochina M."/>
            <person name="Feuerriegel G."/>
            <person name="Bunk B."/>
            <person name="Sproer C."/>
            <person name="Streit W.R."/>
            <person name="Rodriguez L.M."/>
            <person name="Overmann J."/>
            <person name="Jimenez D.J."/>
        </authorList>
    </citation>
    <scope>NUCLEOTIDE SEQUENCE</scope>
    <source>
        <strain evidence="2">MAG 26</strain>
    </source>
</reference>
<evidence type="ECO:0000259" key="1">
    <source>
        <dbReference type="PROSITE" id="PS50076"/>
    </source>
</evidence>
<dbReference type="SUPFAM" id="SSF46565">
    <property type="entry name" value="Chaperone J-domain"/>
    <property type="match status" value="1"/>
</dbReference>
<dbReference type="InterPro" id="IPR036869">
    <property type="entry name" value="J_dom_sf"/>
</dbReference>
<dbReference type="AlphaFoldDB" id="A0AAJ5X8B4"/>
<dbReference type="SMART" id="SM00271">
    <property type="entry name" value="DnaJ"/>
    <property type="match status" value="1"/>
</dbReference>
<name>A0AAJ5X8B4_9SPHN</name>
<organism evidence="2 3">
    <name type="scientific">Candidatus Andeanibacterium colombiense</name>
    <dbReference type="NCBI Taxonomy" id="3121345"/>
    <lineage>
        <taxon>Bacteria</taxon>
        <taxon>Pseudomonadati</taxon>
        <taxon>Pseudomonadota</taxon>
        <taxon>Alphaproteobacteria</taxon>
        <taxon>Sphingomonadales</taxon>
        <taxon>Sphingomonadaceae</taxon>
        <taxon>Candidatus Andeanibacterium</taxon>
    </lineage>
</organism>
<dbReference type="Pfam" id="PF00226">
    <property type="entry name" value="DnaJ"/>
    <property type="match status" value="1"/>
</dbReference>
<accession>A0AAJ5X8B4</accession>
<gene>
    <name evidence="2" type="ORF">P0Y56_05155</name>
</gene>
<proteinExistence type="predicted"/>